<proteinExistence type="predicted"/>
<sequence>GRKTQIAIMRALILLATVMCCSAQLVYHTGYPWAPFASPLLATPKLAEGEELKTVPLASPYLHPFHSAFPLTYGVNPLTYRVKLPEPTLKATEFPFIYTPIEESSRRKRDVSVRLPYLHAVPTVKEATFETKQFESVEAAVPASTTKIELTTKEHTINVPAVKYVQPVVNYKPVTYTAQSVVPYAGLPLAYSGGLPLSYSAAHPLGLRPYSGLTYGGFNPFAPLVKFEEAEEEVVESARRKRDADVTFNLPYLHAVPTTKKVTFETKAFEPTDAATPADTTKIELTTKEHEVNVPAVKYVQPVVSYKPVTYTTQSVVPYAGLPLTYSAGLPLTYSAGHPLTYSAAHPLGLHPYSGLTYGGFNPFAPLVKFEEAEEEVVESARRKRDADVTFNLPYLHAVPTTKKVTFETKAFEPTDAATPADTTKIELTTKEHEVNVPAVKYVQPVVSYKPVTYTAQSVVPYAGLPLTYSAGHPLTYSAGHPLTYSAGLPLTYSGIHPFGLNPFAPLVKFDTAEAAEE</sequence>
<evidence type="ECO:0000313" key="2">
    <source>
        <dbReference type="EMBL" id="CAL4136703.1"/>
    </source>
</evidence>
<feature type="non-terminal residue" evidence="2">
    <location>
        <position position="1"/>
    </location>
</feature>
<gene>
    <name evidence="2" type="ORF">MNOR_LOCUS27850</name>
</gene>
<evidence type="ECO:0000256" key="1">
    <source>
        <dbReference type="SAM" id="SignalP"/>
    </source>
</evidence>
<feature type="signal peptide" evidence="1">
    <location>
        <begin position="1"/>
        <end position="23"/>
    </location>
</feature>
<feature type="chain" id="PRO_5043920820" evidence="1">
    <location>
        <begin position="24"/>
        <end position="518"/>
    </location>
</feature>
<reference evidence="2 3" key="1">
    <citation type="submission" date="2024-05" db="EMBL/GenBank/DDBJ databases">
        <authorList>
            <person name="Wallberg A."/>
        </authorList>
    </citation>
    <scope>NUCLEOTIDE SEQUENCE [LARGE SCALE GENOMIC DNA]</scope>
</reference>
<organism evidence="2 3">
    <name type="scientific">Meganyctiphanes norvegica</name>
    <name type="common">Northern krill</name>
    <name type="synonym">Thysanopoda norvegica</name>
    <dbReference type="NCBI Taxonomy" id="48144"/>
    <lineage>
        <taxon>Eukaryota</taxon>
        <taxon>Metazoa</taxon>
        <taxon>Ecdysozoa</taxon>
        <taxon>Arthropoda</taxon>
        <taxon>Crustacea</taxon>
        <taxon>Multicrustacea</taxon>
        <taxon>Malacostraca</taxon>
        <taxon>Eumalacostraca</taxon>
        <taxon>Eucarida</taxon>
        <taxon>Euphausiacea</taxon>
        <taxon>Euphausiidae</taxon>
        <taxon>Meganyctiphanes</taxon>
    </lineage>
</organism>
<dbReference type="AlphaFoldDB" id="A0AAV2RUU3"/>
<keyword evidence="3" id="KW-1185">Reference proteome</keyword>
<comment type="caution">
    <text evidence="2">The sequence shown here is derived from an EMBL/GenBank/DDBJ whole genome shotgun (WGS) entry which is preliminary data.</text>
</comment>
<dbReference type="EMBL" id="CAXKWB010029909">
    <property type="protein sequence ID" value="CAL4136703.1"/>
    <property type="molecule type" value="Genomic_DNA"/>
</dbReference>
<protein>
    <submittedName>
        <fullName evidence="2">Uncharacterized protein</fullName>
    </submittedName>
</protein>
<accession>A0AAV2RUU3</accession>
<evidence type="ECO:0000313" key="3">
    <source>
        <dbReference type="Proteomes" id="UP001497623"/>
    </source>
</evidence>
<keyword evidence="1" id="KW-0732">Signal</keyword>
<dbReference type="Proteomes" id="UP001497623">
    <property type="component" value="Unassembled WGS sequence"/>
</dbReference>
<name>A0AAV2RUU3_MEGNR</name>